<sequence>MLLLLLSLVHLGTATPLIDAVRRGDVATVQALLENGADVNEPNEKGQTSLMLAAVTNSSMGIMKAVLAKNPDIDLQDQYGQTALMWAAQYGSVEKMDLQNKDGWTALMIAVRQNSPEKVRAILAARPAVDRQANSGATALFLAAEQGCEVCAAELLHLNASVDLPDFAGRTPLICAAERGHLRMVQRLRRHGARTEAVARNGQNALNAARAAQVKYCTEVDGQYADCKYYGLDAERLQATIAYLDDNTPKGFQLFKTMAGNPRLWYLMCPAIAVGTILGVIWHRYINAKDAKKHGSTGARKVALKAVARRQHWHQAFRACEVAACILLPFGMAFLWLDHFTFVPLFFVLYIFPRAIEMGAASIIARPVLLLTGLPRRQGCCDSRTPRLLGTIIFLTVTALMPWECENEISFYVYGDSTAGFLCHGPLATWMVRGIGMIRPALSRSSSQFVCPAYNAMPGWVKTVYFCFQRAIWLTAALWLLLTLLDMLGALSNQGLTAEEEDLADELHNRLLCTATAAEVQQICHGGIYSTIGMAMMDGMVLDLLSMFNLVCAGQFQFAAALACIVMTSTTAEVLFYSQHRDQLRGAVTQSVRRGIIIEPLMKMLHFEQAFEAPMSFILTAYSFSFSIQNGFSLISGMLSLLLGLHGLSEMAYWCEDMRLYNTRIHYKMVPLVAKTGAFRVSL</sequence>
<dbReference type="PROSITE" id="PS50088">
    <property type="entry name" value="ANK_REPEAT"/>
    <property type="match status" value="3"/>
</dbReference>
<keyword evidence="5" id="KW-0808">Transferase</keyword>
<keyword evidence="2 3" id="KW-0040">ANK repeat</keyword>
<keyword evidence="4" id="KW-1133">Transmembrane helix</keyword>
<accession>A0ABP0NSP7</accession>
<dbReference type="PANTHER" id="PTHR24171:SF8">
    <property type="entry name" value="BRCA1-ASSOCIATED RING DOMAIN PROTEIN 1"/>
    <property type="match status" value="1"/>
</dbReference>
<gene>
    <name evidence="5" type="ORF">SCF082_LOCUS33755</name>
</gene>
<dbReference type="Gene3D" id="1.25.40.20">
    <property type="entry name" value="Ankyrin repeat-containing domain"/>
    <property type="match status" value="2"/>
</dbReference>
<dbReference type="Pfam" id="PF12796">
    <property type="entry name" value="Ank_2"/>
    <property type="match status" value="2"/>
</dbReference>
<evidence type="ECO:0000256" key="3">
    <source>
        <dbReference type="PROSITE-ProRule" id="PRU00023"/>
    </source>
</evidence>
<evidence type="ECO:0000256" key="4">
    <source>
        <dbReference type="SAM" id="Phobius"/>
    </source>
</evidence>
<evidence type="ECO:0000313" key="6">
    <source>
        <dbReference type="Proteomes" id="UP001642464"/>
    </source>
</evidence>
<organism evidence="5 6">
    <name type="scientific">Durusdinium trenchii</name>
    <dbReference type="NCBI Taxonomy" id="1381693"/>
    <lineage>
        <taxon>Eukaryota</taxon>
        <taxon>Sar</taxon>
        <taxon>Alveolata</taxon>
        <taxon>Dinophyceae</taxon>
        <taxon>Suessiales</taxon>
        <taxon>Symbiodiniaceae</taxon>
        <taxon>Durusdinium</taxon>
    </lineage>
</organism>
<dbReference type="InterPro" id="IPR036770">
    <property type="entry name" value="Ankyrin_rpt-contain_sf"/>
</dbReference>
<dbReference type="GO" id="GO:0016301">
    <property type="term" value="F:kinase activity"/>
    <property type="evidence" value="ECO:0007669"/>
    <property type="project" value="UniProtKB-KW"/>
</dbReference>
<feature type="transmembrane region" description="Helical" evidence="4">
    <location>
        <begin position="471"/>
        <end position="491"/>
    </location>
</feature>
<name>A0ABP0NSP7_9DINO</name>
<dbReference type="EMBL" id="CAXAMM010030247">
    <property type="protein sequence ID" value="CAK9066202.1"/>
    <property type="molecule type" value="Genomic_DNA"/>
</dbReference>
<keyword evidence="1" id="KW-0677">Repeat</keyword>
<feature type="transmembrane region" description="Helical" evidence="4">
    <location>
        <begin position="264"/>
        <end position="283"/>
    </location>
</feature>
<keyword evidence="6" id="KW-1185">Reference proteome</keyword>
<protein>
    <submittedName>
        <fullName evidence="5">Kinase D-interacting substrate of 220 kDa (Ankyrin repeat-rich membrane-spanning protein)</fullName>
    </submittedName>
</protein>
<feature type="transmembrane region" description="Helical" evidence="4">
    <location>
        <begin position="319"/>
        <end position="337"/>
    </location>
</feature>
<keyword evidence="4" id="KW-0472">Membrane</keyword>
<comment type="caution">
    <text evidence="5">The sequence shown here is derived from an EMBL/GenBank/DDBJ whole genome shotgun (WGS) entry which is preliminary data.</text>
</comment>
<dbReference type="SUPFAM" id="SSF48403">
    <property type="entry name" value="Ankyrin repeat"/>
    <property type="match status" value="1"/>
</dbReference>
<keyword evidence="4" id="KW-0812">Transmembrane</keyword>
<dbReference type="PROSITE" id="PS50297">
    <property type="entry name" value="ANK_REP_REGION"/>
    <property type="match status" value="2"/>
</dbReference>
<dbReference type="Pfam" id="PF00023">
    <property type="entry name" value="Ank"/>
    <property type="match status" value="1"/>
</dbReference>
<dbReference type="SMART" id="SM00248">
    <property type="entry name" value="ANK"/>
    <property type="match status" value="5"/>
</dbReference>
<evidence type="ECO:0000313" key="5">
    <source>
        <dbReference type="EMBL" id="CAK9066202.1"/>
    </source>
</evidence>
<reference evidence="5 6" key="1">
    <citation type="submission" date="2024-02" db="EMBL/GenBank/DDBJ databases">
        <authorList>
            <person name="Chen Y."/>
            <person name="Shah S."/>
            <person name="Dougan E. K."/>
            <person name="Thang M."/>
            <person name="Chan C."/>
        </authorList>
    </citation>
    <scope>NUCLEOTIDE SEQUENCE [LARGE SCALE GENOMIC DNA]</scope>
</reference>
<feature type="repeat" description="ANK" evidence="3">
    <location>
        <begin position="12"/>
        <end position="44"/>
    </location>
</feature>
<dbReference type="InterPro" id="IPR002110">
    <property type="entry name" value="Ankyrin_rpt"/>
</dbReference>
<evidence type="ECO:0000256" key="1">
    <source>
        <dbReference type="ARBA" id="ARBA00022737"/>
    </source>
</evidence>
<dbReference type="PANTHER" id="PTHR24171">
    <property type="entry name" value="ANKYRIN REPEAT DOMAIN-CONTAINING PROTEIN 39-RELATED"/>
    <property type="match status" value="1"/>
</dbReference>
<evidence type="ECO:0000256" key="2">
    <source>
        <dbReference type="ARBA" id="ARBA00023043"/>
    </source>
</evidence>
<dbReference type="Proteomes" id="UP001642464">
    <property type="component" value="Unassembled WGS sequence"/>
</dbReference>
<proteinExistence type="predicted"/>
<feature type="transmembrane region" description="Helical" evidence="4">
    <location>
        <begin position="343"/>
        <end position="365"/>
    </location>
</feature>
<feature type="repeat" description="ANK" evidence="3">
    <location>
        <begin position="45"/>
        <end position="78"/>
    </location>
</feature>
<keyword evidence="5" id="KW-0418">Kinase</keyword>
<feature type="repeat" description="ANK" evidence="3">
    <location>
        <begin position="168"/>
        <end position="200"/>
    </location>
</feature>